<dbReference type="InterPro" id="IPR029278">
    <property type="entry name" value="Imm26"/>
</dbReference>
<dbReference type="AlphaFoldDB" id="A0A378TWQ0"/>
<dbReference type="RefSeq" id="WP_070452656.1">
    <property type="nucleotide sequence ID" value="NZ_CP031252.1"/>
</dbReference>
<gene>
    <name evidence="1" type="ORF">NCTC10660_00307</name>
</gene>
<accession>A0A378TWQ0</accession>
<dbReference type="EMBL" id="UGQW01000002">
    <property type="protein sequence ID" value="STZ66844.1"/>
    <property type="molecule type" value="Genomic_DNA"/>
</dbReference>
<protein>
    <recommendedName>
        <fullName evidence="3">Immunity protein 26</fullName>
    </recommendedName>
</protein>
<dbReference type="GeneID" id="93351320"/>
<reference evidence="1 2" key="1">
    <citation type="submission" date="2018-06" db="EMBL/GenBank/DDBJ databases">
        <authorList>
            <consortium name="Pathogen Informatics"/>
            <person name="Doyle S."/>
        </authorList>
    </citation>
    <scope>NUCLEOTIDE SEQUENCE [LARGE SCALE GENOMIC DNA]</scope>
    <source>
        <strain evidence="1 2">NCTC10660</strain>
    </source>
</reference>
<dbReference type="Pfam" id="PF15428">
    <property type="entry name" value="Imm26"/>
    <property type="match status" value="1"/>
</dbReference>
<evidence type="ECO:0000313" key="2">
    <source>
        <dbReference type="Proteomes" id="UP000254927"/>
    </source>
</evidence>
<evidence type="ECO:0008006" key="3">
    <source>
        <dbReference type="Google" id="ProtNLM"/>
    </source>
</evidence>
<sequence length="160" mass="18275">MPKSLKIQSGDIFAVPLSDGSFGIAQVVFSHYSRLMMGVLAIRQDQTIPENLPYLLPMNWAEKMRQPVLFTGNHLLKDGTWPIIGHRPLDDAAKRIFYFVIANTLYRYPDCMPPQHSVRLISLVEHGNWNRQYIASVYDIADFLAMGGYDAVQLYTRKIS</sequence>
<name>A0A378TWQ0_NEIEL</name>
<evidence type="ECO:0000313" key="1">
    <source>
        <dbReference type="EMBL" id="STZ66844.1"/>
    </source>
</evidence>
<organism evidence="1 2">
    <name type="scientific">Neisseria elongata</name>
    <dbReference type="NCBI Taxonomy" id="495"/>
    <lineage>
        <taxon>Bacteria</taxon>
        <taxon>Pseudomonadati</taxon>
        <taxon>Pseudomonadota</taxon>
        <taxon>Betaproteobacteria</taxon>
        <taxon>Neisseriales</taxon>
        <taxon>Neisseriaceae</taxon>
        <taxon>Neisseria</taxon>
    </lineage>
</organism>
<dbReference type="Proteomes" id="UP000254927">
    <property type="component" value="Unassembled WGS sequence"/>
</dbReference>
<proteinExistence type="predicted"/>